<organism evidence="4 5">
    <name type="scientific">Micromonospora citrea</name>
    <dbReference type="NCBI Taxonomy" id="47855"/>
    <lineage>
        <taxon>Bacteria</taxon>
        <taxon>Bacillati</taxon>
        <taxon>Actinomycetota</taxon>
        <taxon>Actinomycetes</taxon>
        <taxon>Micromonosporales</taxon>
        <taxon>Micromonosporaceae</taxon>
        <taxon>Micromonospora</taxon>
    </lineage>
</organism>
<dbReference type="InterPro" id="IPR050745">
    <property type="entry name" value="Multifunctional_regulatory"/>
</dbReference>
<dbReference type="InterPro" id="IPR015315">
    <property type="entry name" value="DUF1963"/>
</dbReference>
<accession>A0A1C6VQ75</accession>
<dbReference type="InterPro" id="IPR035948">
    <property type="entry name" value="YwqG-like_sf"/>
</dbReference>
<dbReference type="PROSITE" id="PS50088">
    <property type="entry name" value="ANK_REPEAT"/>
    <property type="match status" value="1"/>
</dbReference>
<proteinExistence type="predicted"/>
<reference evidence="5" key="1">
    <citation type="submission" date="2016-06" db="EMBL/GenBank/DDBJ databases">
        <authorList>
            <person name="Varghese N."/>
            <person name="Submissions Spin"/>
        </authorList>
    </citation>
    <scope>NUCLEOTIDE SEQUENCE [LARGE SCALE GENOMIC DNA]</scope>
    <source>
        <strain evidence="5">DSM 43903</strain>
    </source>
</reference>
<protein>
    <submittedName>
        <fullName evidence="4">Uncharacterized protein YwqG</fullName>
    </submittedName>
</protein>
<dbReference type="OrthoDB" id="5351532at2"/>
<evidence type="ECO:0000313" key="5">
    <source>
        <dbReference type="Proteomes" id="UP000199001"/>
    </source>
</evidence>
<dbReference type="SUPFAM" id="SSF103032">
    <property type="entry name" value="Hypothetical protein YwqG"/>
    <property type="match status" value="1"/>
</dbReference>
<dbReference type="Pfam" id="PF09234">
    <property type="entry name" value="DUF1963"/>
    <property type="match status" value="1"/>
</dbReference>
<dbReference type="Proteomes" id="UP000199001">
    <property type="component" value="Unassembled WGS sequence"/>
</dbReference>
<evidence type="ECO:0000256" key="3">
    <source>
        <dbReference type="PROSITE-ProRule" id="PRU00023"/>
    </source>
</evidence>
<dbReference type="AlphaFoldDB" id="A0A1C6VQ75"/>
<dbReference type="InterPro" id="IPR002110">
    <property type="entry name" value="Ankyrin_rpt"/>
</dbReference>
<dbReference type="PANTHER" id="PTHR24189:SF50">
    <property type="entry name" value="ANKYRIN REPEAT AND SOCS BOX PROTEIN 2"/>
    <property type="match status" value="1"/>
</dbReference>
<dbReference type="Gene3D" id="1.25.40.20">
    <property type="entry name" value="Ankyrin repeat-containing domain"/>
    <property type="match status" value="1"/>
</dbReference>
<evidence type="ECO:0000256" key="2">
    <source>
        <dbReference type="ARBA" id="ARBA00023043"/>
    </source>
</evidence>
<dbReference type="SUPFAM" id="SSF48403">
    <property type="entry name" value="Ankyrin repeat"/>
    <property type="match status" value="1"/>
</dbReference>
<evidence type="ECO:0000313" key="4">
    <source>
        <dbReference type="EMBL" id="SCL68488.1"/>
    </source>
</evidence>
<feature type="repeat" description="ANK" evidence="3">
    <location>
        <begin position="85"/>
        <end position="117"/>
    </location>
</feature>
<dbReference type="Gene3D" id="2.30.320.10">
    <property type="entry name" value="YwqG-like"/>
    <property type="match status" value="1"/>
</dbReference>
<evidence type="ECO:0000256" key="1">
    <source>
        <dbReference type="ARBA" id="ARBA00022737"/>
    </source>
</evidence>
<dbReference type="STRING" id="47855.GA0070606_4800"/>
<dbReference type="PROSITE" id="PS50297">
    <property type="entry name" value="ANK_REP_REGION"/>
    <property type="match status" value="1"/>
</dbReference>
<gene>
    <name evidence="4" type="ORF">GA0070606_4800</name>
</gene>
<keyword evidence="5" id="KW-1185">Reference proteome</keyword>
<name>A0A1C6VQ75_9ACTN</name>
<dbReference type="EMBL" id="FMHZ01000002">
    <property type="protein sequence ID" value="SCL68488.1"/>
    <property type="molecule type" value="Genomic_DNA"/>
</dbReference>
<keyword evidence="1" id="KW-0677">Repeat</keyword>
<dbReference type="InterPro" id="IPR036770">
    <property type="entry name" value="Ankyrin_rpt-contain_sf"/>
</dbReference>
<sequence length="387" mass="42385">MDLERAVDLGDVTVLSDYLDAHGEAVERALHVTVQRGRLDLLECVLRHDPEQWSLDTSLALAAARPGSTPLLRALLDAGADPNSNGGLPLIEAIRGGDVTAVAVLLDAGADVNATSPWELRRPLDIAEDLGDTAVIASLLDRGARSVTTDEPDIERLAHRWATSARDAWKPVIEYGEAATTDTRSQLGGLPSLRAGEPWPVCTNCEEPLTFHGQIDLGQAPSVDDDRFGSGLLQMFYCLECDPTDPGGNLIRIIDSASPTAPAEAPDSVEVIPAHPVTGWHRPIKDHPTYLDEFDEAIDHASLTRDERDAKFKLNRSGDKLGGWPCWVHDSRYPPCPEDGEPMRQLILQIFHDTEDHQWRDGDHSGVGYVLQCPRHHEQVTLVWSCP</sequence>
<keyword evidence="2 3" id="KW-0040">ANK repeat</keyword>
<dbReference type="Pfam" id="PF12796">
    <property type="entry name" value="Ank_2"/>
    <property type="match status" value="1"/>
</dbReference>
<dbReference type="SMART" id="SM00248">
    <property type="entry name" value="ANK"/>
    <property type="match status" value="3"/>
</dbReference>
<dbReference type="PANTHER" id="PTHR24189">
    <property type="entry name" value="MYOTROPHIN"/>
    <property type="match status" value="1"/>
</dbReference>